<evidence type="ECO:0000259" key="2">
    <source>
        <dbReference type="SMART" id="SM00505"/>
    </source>
</evidence>
<dbReference type="Proteomes" id="UP000813463">
    <property type="component" value="Chromosome 6"/>
</dbReference>
<dbReference type="GO" id="GO:0006952">
    <property type="term" value="P:defense response"/>
    <property type="evidence" value="ECO:0007669"/>
    <property type="project" value="InterPro"/>
</dbReference>
<dbReference type="InterPro" id="IPR036574">
    <property type="entry name" value="Scorpion_toxin-like_sf"/>
</dbReference>
<proteinExistence type="predicted"/>
<feature type="signal peptide" evidence="1">
    <location>
        <begin position="1"/>
        <end position="22"/>
    </location>
</feature>
<dbReference type="GeneID" id="110790876"/>
<dbReference type="Gene3D" id="3.30.30.10">
    <property type="entry name" value="Knottin, scorpion toxin-like"/>
    <property type="match status" value="1"/>
</dbReference>
<sequence>MEKKYFGLLFLVLFFFASEMKMVVEVEGATCAKPSKFFKGGCFSGFSTPACRNACSQEGWPTGICVPVFRCECRRTC</sequence>
<feature type="chain" id="PRO_5040327673" evidence="1">
    <location>
        <begin position="23"/>
        <end position="77"/>
    </location>
</feature>
<dbReference type="AlphaFoldDB" id="A0A9R0IMR0"/>
<accession>A0A9R0IMR0</accession>
<dbReference type="SUPFAM" id="SSF57095">
    <property type="entry name" value="Scorpion toxin-like"/>
    <property type="match status" value="1"/>
</dbReference>
<protein>
    <submittedName>
        <fullName evidence="4">Defensin-like protein AX1</fullName>
    </submittedName>
</protein>
<organism evidence="3 4">
    <name type="scientific">Spinacia oleracea</name>
    <name type="common">Spinach</name>
    <dbReference type="NCBI Taxonomy" id="3562"/>
    <lineage>
        <taxon>Eukaryota</taxon>
        <taxon>Viridiplantae</taxon>
        <taxon>Streptophyta</taxon>
        <taxon>Embryophyta</taxon>
        <taxon>Tracheophyta</taxon>
        <taxon>Spermatophyta</taxon>
        <taxon>Magnoliopsida</taxon>
        <taxon>eudicotyledons</taxon>
        <taxon>Gunneridae</taxon>
        <taxon>Pentapetalae</taxon>
        <taxon>Caryophyllales</taxon>
        <taxon>Chenopodiaceae</taxon>
        <taxon>Chenopodioideae</taxon>
        <taxon>Anserineae</taxon>
        <taxon>Spinacia</taxon>
    </lineage>
</organism>
<dbReference type="SMART" id="SM00505">
    <property type="entry name" value="Knot1"/>
    <property type="match status" value="1"/>
</dbReference>
<dbReference type="KEGG" id="soe:110790876"/>
<feature type="domain" description="Knottins-like" evidence="2">
    <location>
        <begin position="30"/>
        <end position="77"/>
    </location>
</feature>
<keyword evidence="3" id="KW-1185">Reference proteome</keyword>
<dbReference type="InterPro" id="IPR003614">
    <property type="entry name" value="Knottins"/>
</dbReference>
<reference evidence="4" key="2">
    <citation type="submission" date="2025-08" db="UniProtKB">
        <authorList>
            <consortium name="RefSeq"/>
        </authorList>
    </citation>
    <scope>IDENTIFICATION</scope>
    <source>
        <tissue evidence="4">Leaf</tissue>
    </source>
</reference>
<dbReference type="RefSeq" id="XP_021851330.1">
    <property type="nucleotide sequence ID" value="XM_021995638.2"/>
</dbReference>
<evidence type="ECO:0000313" key="4">
    <source>
        <dbReference type="RefSeq" id="XP_021851330.1"/>
    </source>
</evidence>
<name>A0A9R0IMR0_SPIOL</name>
<evidence type="ECO:0000313" key="3">
    <source>
        <dbReference type="Proteomes" id="UP000813463"/>
    </source>
</evidence>
<keyword evidence="1" id="KW-0732">Signal</keyword>
<dbReference type="Pfam" id="PF00304">
    <property type="entry name" value="Gamma-thionin"/>
    <property type="match status" value="1"/>
</dbReference>
<reference evidence="3" key="1">
    <citation type="journal article" date="2021" name="Nat. Commun.">
        <title>Genomic analyses provide insights into spinach domestication and the genetic basis of agronomic traits.</title>
        <authorList>
            <person name="Cai X."/>
            <person name="Sun X."/>
            <person name="Xu C."/>
            <person name="Sun H."/>
            <person name="Wang X."/>
            <person name="Ge C."/>
            <person name="Zhang Z."/>
            <person name="Wang Q."/>
            <person name="Fei Z."/>
            <person name="Jiao C."/>
            <person name="Wang Q."/>
        </authorList>
    </citation>
    <scope>NUCLEOTIDE SEQUENCE [LARGE SCALE GENOMIC DNA]</scope>
    <source>
        <strain evidence="3">cv. Varoflay</strain>
    </source>
</reference>
<gene>
    <name evidence="4" type="primary">LOC110790876</name>
</gene>
<evidence type="ECO:0000256" key="1">
    <source>
        <dbReference type="SAM" id="SignalP"/>
    </source>
</evidence>